<evidence type="ECO:0000259" key="8">
    <source>
        <dbReference type="Pfam" id="PF09349"/>
    </source>
</evidence>
<dbReference type="SUPFAM" id="SSF158694">
    <property type="entry name" value="UraD-Like"/>
    <property type="match status" value="1"/>
</dbReference>
<organism evidence="9 10">
    <name type="scientific">Tenggerimyces flavus</name>
    <dbReference type="NCBI Taxonomy" id="1708749"/>
    <lineage>
        <taxon>Bacteria</taxon>
        <taxon>Bacillati</taxon>
        <taxon>Actinomycetota</taxon>
        <taxon>Actinomycetes</taxon>
        <taxon>Propionibacteriales</taxon>
        <taxon>Nocardioidaceae</taxon>
        <taxon>Tenggerimyces</taxon>
    </lineage>
</organism>
<evidence type="ECO:0000256" key="5">
    <source>
        <dbReference type="ARBA" id="ARBA00022793"/>
    </source>
</evidence>
<sequence>MNATLERFNELPPSEARQELLACCASASWAGQLAARRPYVNVDDLRTVSATIFDDLGWNDVLEGLSAHPRIGDRAKGAGTEAAWSKQEQSAAATSEQTERDELIARNVEYEERFGHVFLIFATGKSAAEILANVRARLTNDEETEREVVRDELRKIADLRLTKWFEQ</sequence>
<keyword evidence="4" id="KW-0659">Purine metabolism</keyword>
<dbReference type="InterPro" id="IPR036778">
    <property type="entry name" value="OHCU_decarboxylase_sf"/>
</dbReference>
<dbReference type="NCBIfam" id="NF010372">
    <property type="entry name" value="PRK13798.1"/>
    <property type="match status" value="1"/>
</dbReference>
<protein>
    <recommendedName>
        <fullName evidence="3">2-oxo-4-hydroxy-4-carboxy-5-ureidoimidazoline decarboxylase</fullName>
        <ecNumber evidence="3">4.1.1.97</ecNumber>
    </recommendedName>
</protein>
<feature type="region of interest" description="Disordered" evidence="7">
    <location>
        <begin position="76"/>
        <end position="99"/>
    </location>
</feature>
<reference evidence="10" key="1">
    <citation type="journal article" date="2019" name="Int. J. Syst. Evol. Microbiol.">
        <title>The Global Catalogue of Microorganisms (GCM) 10K type strain sequencing project: providing services to taxonomists for standard genome sequencing and annotation.</title>
        <authorList>
            <consortium name="The Broad Institute Genomics Platform"/>
            <consortium name="The Broad Institute Genome Sequencing Center for Infectious Disease"/>
            <person name="Wu L."/>
            <person name="Ma J."/>
        </authorList>
    </citation>
    <scope>NUCLEOTIDE SEQUENCE [LARGE SCALE GENOMIC DNA]</scope>
    <source>
        <strain evidence="10">CGMCC 4.7241</strain>
    </source>
</reference>
<comment type="pathway">
    <text evidence="2">Purine metabolism; urate degradation; (S)-allantoin from urate: step 3/3.</text>
</comment>
<proteinExistence type="predicted"/>
<evidence type="ECO:0000256" key="7">
    <source>
        <dbReference type="SAM" id="MobiDB-lite"/>
    </source>
</evidence>
<dbReference type="EMBL" id="JBHRZH010000004">
    <property type="protein sequence ID" value="MFC3760106.1"/>
    <property type="molecule type" value="Genomic_DNA"/>
</dbReference>
<evidence type="ECO:0000313" key="9">
    <source>
        <dbReference type="EMBL" id="MFC3760106.1"/>
    </source>
</evidence>
<evidence type="ECO:0000256" key="6">
    <source>
        <dbReference type="ARBA" id="ARBA00023239"/>
    </source>
</evidence>
<accession>A0ABV7Y4C2</accession>
<gene>
    <name evidence="9" type="primary">uraD</name>
    <name evidence="9" type="ORF">ACFOUW_04610</name>
</gene>
<dbReference type="InterPro" id="IPR018020">
    <property type="entry name" value="OHCU_decarboxylase"/>
</dbReference>
<keyword evidence="6 9" id="KW-0456">Lyase</keyword>
<dbReference type="Pfam" id="PF09349">
    <property type="entry name" value="OHCU_decarbox"/>
    <property type="match status" value="1"/>
</dbReference>
<dbReference type="PANTHER" id="PTHR43466">
    <property type="entry name" value="2-OXO-4-HYDROXY-4-CARBOXY-5-UREIDOIMIDAZOLINE DECARBOXYLASE-RELATED"/>
    <property type="match status" value="1"/>
</dbReference>
<dbReference type="Gene3D" id="1.10.3330.10">
    <property type="entry name" value="Oxo-4-hydroxy-4-carboxy-5-ureidoimidazoline decarboxylase"/>
    <property type="match status" value="1"/>
</dbReference>
<dbReference type="GO" id="GO:0051997">
    <property type="term" value="F:2-oxo-4-hydroxy-4-carboxy-5-ureidoimidazoline decarboxylase activity"/>
    <property type="evidence" value="ECO:0007669"/>
    <property type="project" value="UniProtKB-EC"/>
</dbReference>
<comment type="caution">
    <text evidence="9">The sequence shown here is derived from an EMBL/GenBank/DDBJ whole genome shotgun (WGS) entry which is preliminary data.</text>
</comment>
<keyword evidence="5" id="KW-0210">Decarboxylase</keyword>
<evidence type="ECO:0000256" key="2">
    <source>
        <dbReference type="ARBA" id="ARBA00004754"/>
    </source>
</evidence>
<dbReference type="EC" id="4.1.1.97" evidence="3"/>
<dbReference type="PANTHER" id="PTHR43466:SF1">
    <property type="entry name" value="2-OXO-4-HYDROXY-4-CARBOXY-5-UREIDOIMIDAZOLINE DECARBOXYLASE-RELATED"/>
    <property type="match status" value="1"/>
</dbReference>
<dbReference type="InterPro" id="IPR017595">
    <property type="entry name" value="OHCU_decarboxylase-2"/>
</dbReference>
<feature type="domain" description="Oxo-4-hydroxy-4-carboxy-5-ureidoimidazoline decarboxylase" evidence="8">
    <location>
        <begin position="9"/>
        <end position="161"/>
    </location>
</feature>
<comment type="catalytic activity">
    <reaction evidence="1">
        <text>5-hydroxy-2-oxo-4-ureido-2,5-dihydro-1H-imidazole-5-carboxylate + H(+) = (S)-allantoin + CO2</text>
        <dbReference type="Rhea" id="RHEA:26301"/>
        <dbReference type="ChEBI" id="CHEBI:15378"/>
        <dbReference type="ChEBI" id="CHEBI:15678"/>
        <dbReference type="ChEBI" id="CHEBI:16526"/>
        <dbReference type="ChEBI" id="CHEBI:58639"/>
        <dbReference type="EC" id="4.1.1.97"/>
    </reaction>
</comment>
<evidence type="ECO:0000256" key="3">
    <source>
        <dbReference type="ARBA" id="ARBA00012257"/>
    </source>
</evidence>
<evidence type="ECO:0000256" key="4">
    <source>
        <dbReference type="ARBA" id="ARBA00022631"/>
    </source>
</evidence>
<evidence type="ECO:0000313" key="10">
    <source>
        <dbReference type="Proteomes" id="UP001595699"/>
    </source>
</evidence>
<dbReference type="Proteomes" id="UP001595699">
    <property type="component" value="Unassembled WGS sequence"/>
</dbReference>
<evidence type="ECO:0000256" key="1">
    <source>
        <dbReference type="ARBA" id="ARBA00001163"/>
    </source>
</evidence>
<name>A0ABV7Y4C2_9ACTN</name>
<keyword evidence="10" id="KW-1185">Reference proteome</keyword>
<dbReference type="RefSeq" id="WP_205120075.1">
    <property type="nucleotide sequence ID" value="NZ_JAFBCM010000001.1"/>
</dbReference>
<feature type="compositionally biased region" description="Polar residues" evidence="7">
    <location>
        <begin position="86"/>
        <end position="96"/>
    </location>
</feature>
<dbReference type="NCBIfam" id="TIGR03180">
    <property type="entry name" value="UraD_2"/>
    <property type="match status" value="1"/>
</dbReference>